<organism evidence="1">
    <name type="scientific">uncultured Poseidoniia archaeon</name>
    <dbReference type="NCBI Taxonomy" id="1697135"/>
    <lineage>
        <taxon>Archaea</taxon>
        <taxon>Methanobacteriati</taxon>
        <taxon>Thermoplasmatota</taxon>
        <taxon>Candidatus Poseidoniia</taxon>
        <taxon>environmental samples</taxon>
    </lineage>
</organism>
<evidence type="ECO:0000313" key="1">
    <source>
        <dbReference type="EMBL" id="ANV79006.1"/>
    </source>
</evidence>
<reference evidence="1" key="2">
    <citation type="journal article" date="2015" name="ISME J.">
        <title>A new class of marine Euryarchaeota group II from the Mediterranean deep chlorophyll maximum.</title>
        <authorList>
            <person name="Martin-Cuadrado A.B."/>
            <person name="Garcia-Heredia I."/>
            <person name="Molto A.G."/>
            <person name="Lopez-Ubeda R."/>
            <person name="Kimes N."/>
            <person name="Lopez-Garcia P."/>
            <person name="Moreira D."/>
            <person name="Rodriguez-Valera F."/>
        </authorList>
    </citation>
    <scope>NUCLEOTIDE SEQUENCE</scope>
</reference>
<evidence type="ECO:0008006" key="2">
    <source>
        <dbReference type="Google" id="ProtNLM"/>
    </source>
</evidence>
<dbReference type="AlphaFoldDB" id="A0A1B1T9P8"/>
<dbReference type="EMBL" id="KP211810">
    <property type="protein sequence ID" value="ANV79006.1"/>
    <property type="molecule type" value="Genomic_DNA"/>
</dbReference>
<proteinExistence type="predicted"/>
<protein>
    <recommendedName>
        <fullName evidence="2">Alpha-galactosidase NEW3 domain-containing protein</fullName>
    </recommendedName>
</protein>
<sequence length="299" mass="33295">MAIMSRVNYNFLVAILAAVLISPIAGVNQNIIENKSELLVNDYSSQSRDGDYDVMIEFAPSNEGLSEVTRCEEITTEFQISNTGELDDTYALSVSWYDEYSYGWDGKPDQETVSVASGTQKIISFTFQAPIQFVVDDDEMDYTVSATSENSTTVDSAVTQKLVIDDIYAVDVYMRQGDSREADRGESVYYSVEMKNVGQNGDNFSIDTSEMPKDWAASLTQSYAYLDPQETVTFTLEVVIPDTAAEDEYAIIQVLVGVQVSSYDYIYNFCNSNTTAADGRLYAVDIVPDSYHKMVIPDQ</sequence>
<reference evidence="1" key="1">
    <citation type="submission" date="2014-11" db="EMBL/GenBank/DDBJ databases">
        <authorList>
            <person name="Zhu J."/>
            <person name="Qi W."/>
            <person name="Song R."/>
        </authorList>
    </citation>
    <scope>NUCLEOTIDE SEQUENCE</scope>
</reference>
<name>A0A1B1T9P8_9ARCH</name>
<accession>A0A1B1T9P8</accession>